<dbReference type="Proteomes" id="UP000257317">
    <property type="component" value="Unassembled WGS sequence"/>
</dbReference>
<evidence type="ECO:0000313" key="3">
    <source>
        <dbReference type="Proteomes" id="UP000257317"/>
    </source>
</evidence>
<gene>
    <name evidence="2" type="ORF">LrDSM24759_03810</name>
</gene>
<dbReference type="EMBL" id="BFBY01000002">
    <property type="protein sequence ID" value="GBG04467.1"/>
    <property type="molecule type" value="Genomic_DNA"/>
</dbReference>
<dbReference type="AlphaFoldDB" id="A0A2Z6TNY5"/>
<evidence type="ECO:0000256" key="1">
    <source>
        <dbReference type="SAM" id="MobiDB-lite"/>
    </source>
</evidence>
<feature type="region of interest" description="Disordered" evidence="1">
    <location>
        <begin position="169"/>
        <end position="201"/>
    </location>
</feature>
<proteinExistence type="predicted"/>
<keyword evidence="3" id="KW-1185">Reference proteome</keyword>
<protein>
    <submittedName>
        <fullName evidence="2">Uncharacterized protein</fullName>
    </submittedName>
</protein>
<feature type="compositionally biased region" description="Basic and acidic residues" evidence="1">
    <location>
        <begin position="185"/>
        <end position="201"/>
    </location>
</feature>
<comment type="caution">
    <text evidence="2">The sequence shown here is derived from an EMBL/GenBank/DDBJ whole genome shotgun (WGS) entry which is preliminary data.</text>
</comment>
<evidence type="ECO:0000313" key="2">
    <source>
        <dbReference type="EMBL" id="GBG04467.1"/>
    </source>
</evidence>
<accession>A0A2Z6TNY5</accession>
<organism evidence="2 3">
    <name type="scientific">Lactobacillus rodentium</name>
    <dbReference type="NCBI Taxonomy" id="947835"/>
    <lineage>
        <taxon>Bacteria</taxon>
        <taxon>Bacillati</taxon>
        <taxon>Bacillota</taxon>
        <taxon>Bacilli</taxon>
        <taxon>Lactobacillales</taxon>
        <taxon>Lactobacillaceae</taxon>
        <taxon>Lactobacillus</taxon>
    </lineage>
</organism>
<feature type="compositionally biased region" description="Polar residues" evidence="1">
    <location>
        <begin position="170"/>
        <end position="179"/>
    </location>
</feature>
<sequence length="201" mass="21931">MLDGLQIGEDLDKATSGKKYGFNFIKDSMVHLGMSRENAENVYSVLNIAAGTAGSDKAFKGLVKDGFMVGKVDKAAPVLKNTKNWLKGDTNKTILQATKGDFEAMGSNSKMAVSRVFSKEKYELPKIVGKSGSELHEYNHAVVMSKYGHEGIKETIKEGAKQQIIDPMMESSNNDNSISAKGAKKTTEKLNDKMIDKIMGE</sequence>
<reference evidence="3" key="1">
    <citation type="submission" date="2018-03" db="EMBL/GenBank/DDBJ databases">
        <title>New taxa in the Lactobacillus gasseri group.</title>
        <authorList>
            <person name="Tanizawa Y."/>
            <person name="Tohno M."/>
            <person name="Endo A."/>
            <person name="Arita M."/>
        </authorList>
    </citation>
    <scope>NUCLEOTIDE SEQUENCE [LARGE SCALE GENOMIC DNA]</scope>
    <source>
        <strain evidence="3">DSM 24759</strain>
    </source>
</reference>
<name>A0A2Z6TNY5_9LACO</name>